<dbReference type="RefSeq" id="WP_147738366.1">
    <property type="nucleotide sequence ID" value="NZ_SAXU01000001.1"/>
</dbReference>
<dbReference type="CDD" id="cd02522">
    <property type="entry name" value="GT_2_like_a"/>
    <property type="match status" value="1"/>
</dbReference>
<protein>
    <submittedName>
        <fullName evidence="7">Glycosyltransferase</fullName>
    </submittedName>
</protein>
<dbReference type="GO" id="GO:0005886">
    <property type="term" value="C:plasma membrane"/>
    <property type="evidence" value="ECO:0007669"/>
    <property type="project" value="UniProtKB-SubCell"/>
</dbReference>
<organism evidence="7 8">
    <name type="scientific">Brachyspira aalborgi</name>
    <dbReference type="NCBI Taxonomy" id="29522"/>
    <lineage>
        <taxon>Bacteria</taxon>
        <taxon>Pseudomonadati</taxon>
        <taxon>Spirochaetota</taxon>
        <taxon>Spirochaetia</taxon>
        <taxon>Brachyspirales</taxon>
        <taxon>Brachyspiraceae</taxon>
        <taxon>Brachyspira</taxon>
    </lineage>
</organism>
<evidence type="ECO:0000256" key="3">
    <source>
        <dbReference type="ARBA" id="ARBA00022676"/>
    </source>
</evidence>
<evidence type="ECO:0000256" key="5">
    <source>
        <dbReference type="ARBA" id="ARBA00023136"/>
    </source>
</evidence>
<dbReference type="EMBL" id="SAXU01000001">
    <property type="protein sequence ID" value="TXJ20102.1"/>
    <property type="molecule type" value="Genomic_DNA"/>
</dbReference>
<dbReference type="Pfam" id="PF00535">
    <property type="entry name" value="Glycos_transf_2"/>
    <property type="match status" value="1"/>
</dbReference>
<name>A0A5C8D7H9_9SPIR</name>
<dbReference type="NCBIfam" id="TIGR04283">
    <property type="entry name" value="glyco_like_mftF"/>
    <property type="match status" value="1"/>
</dbReference>
<proteinExistence type="predicted"/>
<evidence type="ECO:0000313" key="8">
    <source>
        <dbReference type="Proteomes" id="UP000324638"/>
    </source>
</evidence>
<accession>A0A5C8D7H9</accession>
<evidence type="ECO:0000259" key="6">
    <source>
        <dbReference type="Pfam" id="PF00535"/>
    </source>
</evidence>
<comment type="caution">
    <text evidence="7">The sequence shown here is derived from an EMBL/GenBank/DDBJ whole genome shotgun (WGS) entry which is preliminary data.</text>
</comment>
<dbReference type="PANTHER" id="PTHR43646">
    <property type="entry name" value="GLYCOSYLTRANSFERASE"/>
    <property type="match status" value="1"/>
</dbReference>
<keyword evidence="3" id="KW-0328">Glycosyltransferase</keyword>
<evidence type="ECO:0000256" key="1">
    <source>
        <dbReference type="ARBA" id="ARBA00004236"/>
    </source>
</evidence>
<evidence type="ECO:0000256" key="4">
    <source>
        <dbReference type="ARBA" id="ARBA00022679"/>
    </source>
</evidence>
<reference evidence="7 8" key="1">
    <citation type="journal article" date="1992" name="Lakartidningen">
        <title>[Penicillin V and not amoxicillin is the first choice preparation in acute otitis].</title>
        <authorList>
            <person name="Kamme C."/>
            <person name="Lundgren K."/>
            <person name="Prellner K."/>
        </authorList>
    </citation>
    <scope>NUCLEOTIDE SEQUENCE [LARGE SCALE GENOMIC DNA]</scope>
    <source>
        <strain evidence="7 8">513A</strain>
    </source>
</reference>
<evidence type="ECO:0000256" key="2">
    <source>
        <dbReference type="ARBA" id="ARBA00022475"/>
    </source>
</evidence>
<dbReference type="InterPro" id="IPR026461">
    <property type="entry name" value="Trfase_2_rSAM/seldom_assoc"/>
</dbReference>
<keyword evidence="5" id="KW-0472">Membrane</keyword>
<keyword evidence="2" id="KW-1003">Cell membrane</keyword>
<dbReference type="PANTHER" id="PTHR43646:SF2">
    <property type="entry name" value="GLYCOSYLTRANSFERASE 2-LIKE DOMAIN-CONTAINING PROTEIN"/>
    <property type="match status" value="1"/>
</dbReference>
<feature type="domain" description="Glycosyltransferase 2-like" evidence="6">
    <location>
        <begin position="4"/>
        <end position="105"/>
    </location>
</feature>
<dbReference type="AlphaFoldDB" id="A0A5C8D7H9"/>
<dbReference type="InterPro" id="IPR001173">
    <property type="entry name" value="Glyco_trans_2-like"/>
</dbReference>
<keyword evidence="4 7" id="KW-0808">Transferase</keyword>
<dbReference type="Proteomes" id="UP000324638">
    <property type="component" value="Unassembled WGS sequence"/>
</dbReference>
<dbReference type="InterPro" id="IPR029044">
    <property type="entry name" value="Nucleotide-diphossugar_trans"/>
</dbReference>
<dbReference type="GO" id="GO:0016757">
    <property type="term" value="F:glycosyltransferase activity"/>
    <property type="evidence" value="ECO:0007669"/>
    <property type="project" value="UniProtKB-KW"/>
</dbReference>
<dbReference type="Gene3D" id="3.90.550.10">
    <property type="entry name" value="Spore Coat Polysaccharide Biosynthesis Protein SpsA, Chain A"/>
    <property type="match status" value="1"/>
</dbReference>
<evidence type="ECO:0000313" key="7">
    <source>
        <dbReference type="EMBL" id="TXJ20102.1"/>
    </source>
</evidence>
<gene>
    <name evidence="7" type="ORF">EPJ79_02800</name>
</gene>
<sequence length="226" mass="26004">MAVSIIIPTLNEEENIENLLNNLKSLKGDFEVIFSDGGSLDKTIEIIKNFGDYKIIKSERGRAKQLNNGAKESNKDILLFLHADSIIEEDVLIKVENFIKNGNKAGCLKIKFDSKKIIMRLFAILSNLRVKYRNIAFGDQGIFIEKKLFEDIGMFDDIPIMEDYKLSIKLKNVFPIKYIDSYIISSSRRFEKNGILKTALLMQKLQYMFRRGVSIDKIANIYNSMK</sequence>
<comment type="subcellular location">
    <subcellularLocation>
        <location evidence="1">Cell membrane</location>
    </subcellularLocation>
</comment>
<dbReference type="SUPFAM" id="SSF53448">
    <property type="entry name" value="Nucleotide-diphospho-sugar transferases"/>
    <property type="match status" value="1"/>
</dbReference>